<evidence type="ECO:0000256" key="2">
    <source>
        <dbReference type="ARBA" id="ARBA00023157"/>
    </source>
</evidence>
<dbReference type="PANTHER" id="PTHR33630:SF9">
    <property type="entry name" value="CUTINASE 4"/>
    <property type="match status" value="1"/>
</dbReference>
<dbReference type="GO" id="GO:0052689">
    <property type="term" value="F:carboxylic ester hydrolase activity"/>
    <property type="evidence" value="ECO:0007669"/>
    <property type="project" value="UniProtKB-ARBA"/>
</dbReference>
<accession>A0AAN7VRT5</accession>
<gene>
    <name evidence="4" type="ORF">LTR97_006225</name>
</gene>
<dbReference type="Proteomes" id="UP001310594">
    <property type="component" value="Unassembled WGS sequence"/>
</dbReference>
<evidence type="ECO:0008006" key="6">
    <source>
        <dbReference type="Google" id="ProtNLM"/>
    </source>
</evidence>
<dbReference type="EMBL" id="JAVRQU010000008">
    <property type="protein sequence ID" value="KAK5700090.1"/>
    <property type="molecule type" value="Genomic_DNA"/>
</dbReference>
<dbReference type="SMART" id="SM01110">
    <property type="entry name" value="Cutinase"/>
    <property type="match status" value="1"/>
</dbReference>
<dbReference type="Pfam" id="PF01083">
    <property type="entry name" value="Cutinase"/>
    <property type="match status" value="1"/>
</dbReference>
<dbReference type="PANTHER" id="PTHR33630">
    <property type="entry name" value="CUTINASE RV1984C-RELATED-RELATED"/>
    <property type="match status" value="1"/>
</dbReference>
<evidence type="ECO:0000313" key="5">
    <source>
        <dbReference type="Proteomes" id="UP001310594"/>
    </source>
</evidence>
<keyword evidence="2" id="KW-1015">Disulfide bond</keyword>
<organism evidence="4 5">
    <name type="scientific">Elasticomyces elasticus</name>
    <dbReference type="NCBI Taxonomy" id="574655"/>
    <lineage>
        <taxon>Eukaryota</taxon>
        <taxon>Fungi</taxon>
        <taxon>Dikarya</taxon>
        <taxon>Ascomycota</taxon>
        <taxon>Pezizomycotina</taxon>
        <taxon>Dothideomycetes</taxon>
        <taxon>Dothideomycetidae</taxon>
        <taxon>Mycosphaerellales</taxon>
        <taxon>Teratosphaeriaceae</taxon>
        <taxon>Elasticomyces</taxon>
    </lineage>
</organism>
<dbReference type="Gene3D" id="3.40.50.1820">
    <property type="entry name" value="alpha/beta hydrolase"/>
    <property type="match status" value="1"/>
</dbReference>
<dbReference type="InterPro" id="IPR000675">
    <property type="entry name" value="Cutinase/axe"/>
</dbReference>
<keyword evidence="1" id="KW-0378">Hydrolase</keyword>
<evidence type="ECO:0000256" key="3">
    <source>
        <dbReference type="SAM" id="SignalP"/>
    </source>
</evidence>
<evidence type="ECO:0000256" key="1">
    <source>
        <dbReference type="ARBA" id="ARBA00022801"/>
    </source>
</evidence>
<evidence type="ECO:0000313" key="4">
    <source>
        <dbReference type="EMBL" id="KAK5700090.1"/>
    </source>
</evidence>
<name>A0AAN7VRT5_9PEZI</name>
<feature type="signal peptide" evidence="3">
    <location>
        <begin position="1"/>
        <end position="18"/>
    </location>
</feature>
<comment type="caution">
    <text evidence="4">The sequence shown here is derived from an EMBL/GenBank/DDBJ whole genome shotgun (WGS) entry which is preliminary data.</text>
</comment>
<dbReference type="SUPFAM" id="SSF53474">
    <property type="entry name" value="alpha/beta-Hydrolases"/>
    <property type="match status" value="1"/>
</dbReference>
<dbReference type="AlphaFoldDB" id="A0AAN7VRT5"/>
<reference evidence="4" key="1">
    <citation type="submission" date="2023-08" db="EMBL/GenBank/DDBJ databases">
        <title>Black Yeasts Isolated from many extreme environments.</title>
        <authorList>
            <person name="Coleine C."/>
            <person name="Stajich J.E."/>
            <person name="Selbmann L."/>
        </authorList>
    </citation>
    <scope>NUCLEOTIDE SEQUENCE</scope>
    <source>
        <strain evidence="4">CCFEE 5810</strain>
    </source>
</reference>
<feature type="chain" id="PRO_5042852262" description="Cutinase" evidence="3">
    <location>
        <begin position="19"/>
        <end position="206"/>
    </location>
</feature>
<keyword evidence="3" id="KW-0732">Signal</keyword>
<protein>
    <recommendedName>
        <fullName evidence="6">Cutinase</fullName>
    </recommendedName>
</protein>
<dbReference type="InterPro" id="IPR029058">
    <property type="entry name" value="AB_hydrolase_fold"/>
</dbReference>
<sequence length="206" mass="21627">MRSCALSYFLILPVFSNALFTRSPCYDGVFTLVSRGSEEPQGQSVLETIAGGIAAAIPGSGSNEVVYPALLSFWDSAPTGATNAQQQLQDYYEQCPDGKIVLLGYSQGSYVLTTALAGGNYSGQGWSPLASNIANNIAAIVLFGDQSRMLGQGTLATGTNCATTCTATAPLALKGPYSTSIQVYFDRLEEWCDADGEADGDFAKAI</sequence>
<proteinExistence type="predicted"/>